<sequence length="92" mass="10409">METDLTVPQLQEGLQLKLSFPQMSESTTTKTQISTKPRATAMENFTSHSDVEARKEVWLLLCHSQILLPAEGKVSQRRELCQNLQSTKPQLP</sequence>
<name>A0A3L8ST31_CHLGU</name>
<keyword evidence="2" id="KW-1185">Reference proteome</keyword>
<dbReference type="Proteomes" id="UP000276834">
    <property type="component" value="Unassembled WGS sequence"/>
</dbReference>
<accession>A0A3L8ST31</accession>
<proteinExistence type="predicted"/>
<gene>
    <name evidence="1" type="ORF">DV515_00003580</name>
</gene>
<dbReference type="AlphaFoldDB" id="A0A3L8ST31"/>
<evidence type="ECO:0000313" key="2">
    <source>
        <dbReference type="Proteomes" id="UP000276834"/>
    </source>
</evidence>
<protein>
    <submittedName>
        <fullName evidence="1">Uncharacterized protein</fullName>
    </submittedName>
</protein>
<comment type="caution">
    <text evidence="1">The sequence shown here is derived from an EMBL/GenBank/DDBJ whole genome shotgun (WGS) entry which is preliminary data.</text>
</comment>
<dbReference type="EMBL" id="QUSF01000007">
    <property type="protein sequence ID" value="RLW07866.1"/>
    <property type="molecule type" value="Genomic_DNA"/>
</dbReference>
<reference evidence="1 2" key="1">
    <citation type="journal article" date="2018" name="Proc. R. Soc. B">
        <title>A non-coding region near Follistatin controls head colour polymorphism in the Gouldian finch.</title>
        <authorList>
            <person name="Toomey M.B."/>
            <person name="Marques C.I."/>
            <person name="Andrade P."/>
            <person name="Araujo P.M."/>
            <person name="Sabatino S."/>
            <person name="Gazda M.A."/>
            <person name="Afonso S."/>
            <person name="Lopes R.J."/>
            <person name="Corbo J.C."/>
            <person name="Carneiro M."/>
        </authorList>
    </citation>
    <scope>NUCLEOTIDE SEQUENCE [LARGE SCALE GENOMIC DNA]</scope>
    <source>
        <strain evidence="1">Red01</strain>
        <tissue evidence="1">Muscle</tissue>
    </source>
</reference>
<evidence type="ECO:0000313" key="1">
    <source>
        <dbReference type="EMBL" id="RLW07866.1"/>
    </source>
</evidence>
<organism evidence="1 2">
    <name type="scientific">Chloebia gouldiae</name>
    <name type="common">Gouldian finch</name>
    <name type="synonym">Erythrura gouldiae</name>
    <dbReference type="NCBI Taxonomy" id="44316"/>
    <lineage>
        <taxon>Eukaryota</taxon>
        <taxon>Metazoa</taxon>
        <taxon>Chordata</taxon>
        <taxon>Craniata</taxon>
        <taxon>Vertebrata</taxon>
        <taxon>Euteleostomi</taxon>
        <taxon>Archelosauria</taxon>
        <taxon>Archosauria</taxon>
        <taxon>Dinosauria</taxon>
        <taxon>Saurischia</taxon>
        <taxon>Theropoda</taxon>
        <taxon>Coelurosauria</taxon>
        <taxon>Aves</taxon>
        <taxon>Neognathae</taxon>
        <taxon>Neoaves</taxon>
        <taxon>Telluraves</taxon>
        <taxon>Australaves</taxon>
        <taxon>Passeriformes</taxon>
        <taxon>Passeroidea</taxon>
        <taxon>Passeridae</taxon>
        <taxon>Chloebia</taxon>
    </lineage>
</organism>